<dbReference type="Pfam" id="PF12796">
    <property type="entry name" value="Ank_2"/>
    <property type="match status" value="2"/>
</dbReference>
<dbReference type="EMBL" id="JH816852">
    <property type="protein sequence ID" value="EKC28245.1"/>
    <property type="molecule type" value="Genomic_DNA"/>
</dbReference>
<dbReference type="InParanoid" id="K1QHE4"/>
<organism evidence="3">
    <name type="scientific">Magallana gigas</name>
    <name type="common">Pacific oyster</name>
    <name type="synonym">Crassostrea gigas</name>
    <dbReference type="NCBI Taxonomy" id="29159"/>
    <lineage>
        <taxon>Eukaryota</taxon>
        <taxon>Metazoa</taxon>
        <taxon>Spiralia</taxon>
        <taxon>Lophotrochozoa</taxon>
        <taxon>Mollusca</taxon>
        <taxon>Bivalvia</taxon>
        <taxon>Autobranchia</taxon>
        <taxon>Pteriomorphia</taxon>
        <taxon>Ostreida</taxon>
        <taxon>Ostreoidea</taxon>
        <taxon>Ostreidae</taxon>
        <taxon>Magallana</taxon>
    </lineage>
</organism>
<evidence type="ECO:0000313" key="3">
    <source>
        <dbReference type="EMBL" id="EKC28245.1"/>
    </source>
</evidence>
<accession>K1QHE4</accession>
<name>K1QHE4_MAGGI</name>
<keyword evidence="1" id="KW-0677">Repeat</keyword>
<dbReference type="Pfam" id="PF00023">
    <property type="entry name" value="Ank"/>
    <property type="match status" value="1"/>
</dbReference>
<protein>
    <submittedName>
        <fullName evidence="3">Uncharacterized protein</fullName>
    </submittedName>
</protein>
<dbReference type="InterPro" id="IPR002110">
    <property type="entry name" value="Ankyrin_rpt"/>
</dbReference>
<gene>
    <name evidence="3" type="ORF">CGI_10019485</name>
</gene>
<dbReference type="PANTHER" id="PTHR24198">
    <property type="entry name" value="ANKYRIN REPEAT AND PROTEIN KINASE DOMAIN-CONTAINING PROTEIN"/>
    <property type="match status" value="1"/>
</dbReference>
<evidence type="ECO:0000256" key="2">
    <source>
        <dbReference type="ARBA" id="ARBA00023043"/>
    </source>
</evidence>
<proteinExistence type="predicted"/>
<evidence type="ECO:0000256" key="1">
    <source>
        <dbReference type="ARBA" id="ARBA00022737"/>
    </source>
</evidence>
<dbReference type="HOGENOM" id="CLU_667731_0_0_1"/>
<dbReference type="InterPro" id="IPR036770">
    <property type="entry name" value="Ankyrin_rpt-contain_sf"/>
</dbReference>
<dbReference type="AlphaFoldDB" id="K1QHE4"/>
<sequence>MKDKIKIDDTTYNGRSVLHLACMNKHRSLCRLLLIDDGYKDLLLYKTSVQDWNAAHFAAIGGDIHIMDNLEKNNLDIEVETKNGLTILDIACIYNNTEMCKDLMNHKNFRFPLDNSDARGWTIVHFAAMVGNTDIFDNLIAKNVKMVKTKNQKNILHVCCEYGNEDLCKRILKDFGKMVYDKDDEDWNTLHYAAKGGNLVVFKIIETFFNERLCETTRDERTVLHIACINNRVEICQYICNKKSYESIIKSTGEFREWTAAHYVAVEERHDGTEEILIRTLVKGGIDLYATTVDGLTVLGVACEHRNRSLINFLLNEYHELLGVGKKYLETAAKASNDKYIEARIKEALQNYHRKTVNVEVIEMPEANGTNIRFARKQVSEENVAIPAEEDGDSTFATKQGSEENEALLVLG</sequence>
<keyword evidence="2" id="KW-0040">ANK repeat</keyword>
<dbReference type="SUPFAM" id="SSF48403">
    <property type="entry name" value="Ankyrin repeat"/>
    <property type="match status" value="1"/>
</dbReference>
<dbReference type="PANTHER" id="PTHR24198:SF165">
    <property type="entry name" value="ANKYRIN REPEAT-CONTAINING PROTEIN-RELATED"/>
    <property type="match status" value="1"/>
</dbReference>
<reference evidence="3" key="1">
    <citation type="journal article" date="2012" name="Nature">
        <title>The oyster genome reveals stress adaptation and complexity of shell formation.</title>
        <authorList>
            <person name="Zhang G."/>
            <person name="Fang X."/>
            <person name="Guo X."/>
            <person name="Li L."/>
            <person name="Luo R."/>
            <person name="Xu F."/>
            <person name="Yang P."/>
            <person name="Zhang L."/>
            <person name="Wang X."/>
            <person name="Qi H."/>
            <person name="Xiong Z."/>
            <person name="Que H."/>
            <person name="Xie Y."/>
            <person name="Holland P.W."/>
            <person name="Paps J."/>
            <person name="Zhu Y."/>
            <person name="Wu F."/>
            <person name="Chen Y."/>
            <person name="Wang J."/>
            <person name="Peng C."/>
            <person name="Meng J."/>
            <person name="Yang L."/>
            <person name="Liu J."/>
            <person name="Wen B."/>
            <person name="Zhang N."/>
            <person name="Huang Z."/>
            <person name="Zhu Q."/>
            <person name="Feng Y."/>
            <person name="Mount A."/>
            <person name="Hedgecock D."/>
            <person name="Xu Z."/>
            <person name="Liu Y."/>
            <person name="Domazet-Loso T."/>
            <person name="Du Y."/>
            <person name="Sun X."/>
            <person name="Zhang S."/>
            <person name="Liu B."/>
            <person name="Cheng P."/>
            <person name="Jiang X."/>
            <person name="Li J."/>
            <person name="Fan D."/>
            <person name="Wang W."/>
            <person name="Fu W."/>
            <person name="Wang T."/>
            <person name="Wang B."/>
            <person name="Zhang J."/>
            <person name="Peng Z."/>
            <person name="Li Y."/>
            <person name="Li N."/>
            <person name="Wang J."/>
            <person name="Chen M."/>
            <person name="He Y."/>
            <person name="Tan F."/>
            <person name="Song X."/>
            <person name="Zheng Q."/>
            <person name="Huang R."/>
            <person name="Yang H."/>
            <person name="Du X."/>
            <person name="Chen L."/>
            <person name="Yang M."/>
            <person name="Gaffney P.M."/>
            <person name="Wang S."/>
            <person name="Luo L."/>
            <person name="She Z."/>
            <person name="Ming Y."/>
            <person name="Huang W."/>
            <person name="Zhang S."/>
            <person name="Huang B."/>
            <person name="Zhang Y."/>
            <person name="Qu T."/>
            <person name="Ni P."/>
            <person name="Miao G."/>
            <person name="Wang J."/>
            <person name="Wang Q."/>
            <person name="Steinberg C.E."/>
            <person name="Wang H."/>
            <person name="Li N."/>
            <person name="Qian L."/>
            <person name="Zhang G."/>
            <person name="Li Y."/>
            <person name="Yang H."/>
            <person name="Liu X."/>
            <person name="Wang J."/>
            <person name="Yin Y."/>
            <person name="Wang J."/>
        </authorList>
    </citation>
    <scope>NUCLEOTIDE SEQUENCE [LARGE SCALE GENOMIC DNA]</scope>
    <source>
        <strain evidence="3">05x7-T-G4-1.051#20</strain>
    </source>
</reference>
<dbReference type="SMART" id="SM00248">
    <property type="entry name" value="ANK"/>
    <property type="match status" value="9"/>
</dbReference>
<dbReference type="Gene3D" id="1.25.40.20">
    <property type="entry name" value="Ankyrin repeat-containing domain"/>
    <property type="match status" value="1"/>
</dbReference>